<sequence>MRVLTRRLLSGVACVVISAAVSAVPVASGEPAGYSDQDSTYFRLLTVSNEHFGGFTISNPALIRDQGLRACELQDSGLTALDAIDQLQAAGPYSFDAANRIVAAASIAYCPDNM</sequence>
<dbReference type="EMBL" id="CP059894">
    <property type="protein sequence ID" value="QNJ90963.1"/>
    <property type="molecule type" value="Genomic_DNA"/>
</dbReference>
<evidence type="ECO:0000313" key="3">
    <source>
        <dbReference type="EMBL" id="QNJ90963.1"/>
    </source>
</evidence>
<keyword evidence="1" id="KW-0732">Signal</keyword>
<protein>
    <submittedName>
        <fullName evidence="3">DUF732 domain-containing protein</fullName>
    </submittedName>
</protein>
<evidence type="ECO:0000313" key="4">
    <source>
        <dbReference type="Proteomes" id="UP000515498"/>
    </source>
</evidence>
<evidence type="ECO:0000259" key="2">
    <source>
        <dbReference type="Pfam" id="PF05305"/>
    </source>
</evidence>
<reference evidence="3 4" key="1">
    <citation type="submission" date="2020-07" db="EMBL/GenBank/DDBJ databases">
        <title>Draft genome sequence of four isobutane-metabolizing strains capable of cometabolically degrading diverse ether contaminants.</title>
        <authorList>
            <person name="Chen W."/>
            <person name="Faulkner N."/>
            <person name="Smith C."/>
            <person name="Hyman M."/>
        </authorList>
    </citation>
    <scope>NUCLEOTIDE SEQUENCE [LARGE SCALE GENOMIC DNA]</scope>
    <source>
        <strain evidence="3 4">2A</strain>
    </source>
</reference>
<proteinExistence type="predicted"/>
<dbReference type="AlphaFoldDB" id="A0A7G8P9E7"/>
<dbReference type="KEGG" id="mflu:HZU40_22355"/>
<dbReference type="Pfam" id="PF05305">
    <property type="entry name" value="DUF732"/>
    <property type="match status" value="1"/>
</dbReference>
<feature type="signal peptide" evidence="1">
    <location>
        <begin position="1"/>
        <end position="23"/>
    </location>
</feature>
<name>A0A7G8P9E7_9MYCO</name>
<dbReference type="InterPro" id="IPR007969">
    <property type="entry name" value="DUF732"/>
</dbReference>
<dbReference type="RefSeq" id="WP_187095837.1">
    <property type="nucleotide sequence ID" value="NZ_CP059894.1"/>
</dbReference>
<feature type="chain" id="PRO_5039697344" evidence="1">
    <location>
        <begin position="24"/>
        <end position="114"/>
    </location>
</feature>
<feature type="domain" description="DUF732" evidence="2">
    <location>
        <begin position="53"/>
        <end position="112"/>
    </location>
</feature>
<dbReference type="Proteomes" id="UP000515498">
    <property type="component" value="Chromosome"/>
</dbReference>
<organism evidence="3 4">
    <name type="scientific">Mycolicibacterium fluoranthenivorans</name>
    <dbReference type="NCBI Taxonomy" id="258505"/>
    <lineage>
        <taxon>Bacteria</taxon>
        <taxon>Bacillati</taxon>
        <taxon>Actinomycetota</taxon>
        <taxon>Actinomycetes</taxon>
        <taxon>Mycobacteriales</taxon>
        <taxon>Mycobacteriaceae</taxon>
        <taxon>Mycolicibacterium</taxon>
    </lineage>
</organism>
<accession>A0A7G8P9E7</accession>
<gene>
    <name evidence="3" type="ORF">HZU40_22355</name>
</gene>
<evidence type="ECO:0000256" key="1">
    <source>
        <dbReference type="SAM" id="SignalP"/>
    </source>
</evidence>